<protein>
    <submittedName>
        <fullName evidence="1">Uncharacterized protein</fullName>
    </submittedName>
</protein>
<gene>
    <name evidence="1" type="ORF">L1987_80411</name>
</gene>
<accession>A0ACB8YN71</accession>
<name>A0ACB8YN71_9ASTR</name>
<sequence>MILLGTQTRTAEYAKALFEEAKARYEKVVFKVIDLDNYVDNDDEYAEKLNKETFAFFLAMLYTVKQLAWLNFINSFFTQMTPWVPWSCSWEYCGLPPWNAFVAQLAPVKATSREEGVWHHSKELSTIGDTGVISVIKEEENSCGGGTFIDIRQRSYLRRHEMTTVMMVVKPYCFARKGSGAVRWCHGRIQQGRTPGRQRLLLDGRISGRLGLLDQRPGCARVVLDCGGEGGNWLRSGCDRSRRQSRDPRKTLGSDTKLILVRINEVEVVFGHVVYLHDYA</sequence>
<evidence type="ECO:0000313" key="2">
    <source>
        <dbReference type="Proteomes" id="UP001056120"/>
    </source>
</evidence>
<evidence type="ECO:0000313" key="1">
    <source>
        <dbReference type="EMBL" id="KAI3686727.1"/>
    </source>
</evidence>
<dbReference type="EMBL" id="CM042044">
    <property type="protein sequence ID" value="KAI3686727.1"/>
    <property type="molecule type" value="Genomic_DNA"/>
</dbReference>
<proteinExistence type="predicted"/>
<keyword evidence="2" id="KW-1185">Reference proteome</keyword>
<organism evidence="1 2">
    <name type="scientific">Smallanthus sonchifolius</name>
    <dbReference type="NCBI Taxonomy" id="185202"/>
    <lineage>
        <taxon>Eukaryota</taxon>
        <taxon>Viridiplantae</taxon>
        <taxon>Streptophyta</taxon>
        <taxon>Embryophyta</taxon>
        <taxon>Tracheophyta</taxon>
        <taxon>Spermatophyta</taxon>
        <taxon>Magnoliopsida</taxon>
        <taxon>eudicotyledons</taxon>
        <taxon>Gunneridae</taxon>
        <taxon>Pentapetalae</taxon>
        <taxon>asterids</taxon>
        <taxon>campanulids</taxon>
        <taxon>Asterales</taxon>
        <taxon>Asteraceae</taxon>
        <taxon>Asteroideae</taxon>
        <taxon>Heliantheae alliance</taxon>
        <taxon>Millerieae</taxon>
        <taxon>Smallanthus</taxon>
    </lineage>
</organism>
<dbReference type="Proteomes" id="UP001056120">
    <property type="component" value="Linkage Group LG27"/>
</dbReference>
<reference evidence="1 2" key="2">
    <citation type="journal article" date="2022" name="Mol. Ecol. Resour.">
        <title>The genomes of chicory, endive, great burdock and yacon provide insights into Asteraceae paleo-polyploidization history and plant inulin production.</title>
        <authorList>
            <person name="Fan W."/>
            <person name="Wang S."/>
            <person name="Wang H."/>
            <person name="Wang A."/>
            <person name="Jiang F."/>
            <person name="Liu H."/>
            <person name="Zhao H."/>
            <person name="Xu D."/>
            <person name="Zhang Y."/>
        </authorList>
    </citation>
    <scope>NUCLEOTIDE SEQUENCE [LARGE SCALE GENOMIC DNA]</scope>
    <source>
        <strain evidence="2">cv. Yunnan</strain>
        <tissue evidence="1">Leaves</tissue>
    </source>
</reference>
<comment type="caution">
    <text evidence="1">The sequence shown here is derived from an EMBL/GenBank/DDBJ whole genome shotgun (WGS) entry which is preliminary data.</text>
</comment>
<reference evidence="2" key="1">
    <citation type="journal article" date="2022" name="Mol. Ecol. Resour.">
        <title>The genomes of chicory, endive, great burdock and yacon provide insights into Asteraceae palaeo-polyploidization history and plant inulin production.</title>
        <authorList>
            <person name="Fan W."/>
            <person name="Wang S."/>
            <person name="Wang H."/>
            <person name="Wang A."/>
            <person name="Jiang F."/>
            <person name="Liu H."/>
            <person name="Zhao H."/>
            <person name="Xu D."/>
            <person name="Zhang Y."/>
        </authorList>
    </citation>
    <scope>NUCLEOTIDE SEQUENCE [LARGE SCALE GENOMIC DNA]</scope>
    <source>
        <strain evidence="2">cv. Yunnan</strain>
    </source>
</reference>